<organism evidence="2 3">
    <name type="scientific">Scytalidium lignicola</name>
    <name type="common">Hyphomycete</name>
    <dbReference type="NCBI Taxonomy" id="5539"/>
    <lineage>
        <taxon>Eukaryota</taxon>
        <taxon>Fungi</taxon>
        <taxon>Dikarya</taxon>
        <taxon>Ascomycota</taxon>
        <taxon>Pezizomycotina</taxon>
        <taxon>Leotiomycetes</taxon>
        <taxon>Leotiomycetes incertae sedis</taxon>
        <taxon>Scytalidium</taxon>
    </lineage>
</organism>
<comment type="caution">
    <text evidence="2">The sequence shown here is derived from an EMBL/GenBank/DDBJ whole genome shotgun (WGS) entry which is preliminary data.</text>
</comment>
<dbReference type="EMBL" id="NCSJ02000006">
    <property type="protein sequence ID" value="RFU35687.1"/>
    <property type="molecule type" value="Genomic_DNA"/>
</dbReference>
<sequence length="298" mass="34054">MRQKHTSLHTFLYKEVLKSRLKVPSTERCRSDTTISPTKPNENPLTEVSNIAKDPRNENRDDGEDSSIFGSPSPPASRDHQAIPLEVSLRYHDVVVPPPFPPPIILGSTVNSIESLKEELKAVIFSEIDATRAEKHQLGLRRVDLIKKITGLEKEEQNRKNNALKEIYHDKAKALPEPVGQLERRLVREAERVVHAKAGTERPPKRTRESRNAIYSGNGENEIDEDDDYDGEERLYLNLPLKKKKQKVKEIKDNENTKKRKVKTSKRNERSLISRLFPDGLPRRYGLNDIIKAPPLAD</sequence>
<feature type="compositionally biased region" description="Polar residues" evidence="1">
    <location>
        <begin position="32"/>
        <end position="49"/>
    </location>
</feature>
<proteinExistence type="predicted"/>
<accession>A0A3E2HQS4</accession>
<feature type="compositionally biased region" description="Basic and acidic residues" evidence="1">
    <location>
        <begin position="195"/>
        <end position="211"/>
    </location>
</feature>
<feature type="region of interest" description="Disordered" evidence="1">
    <location>
        <begin position="244"/>
        <end position="271"/>
    </location>
</feature>
<feature type="non-terminal residue" evidence="2">
    <location>
        <position position="1"/>
    </location>
</feature>
<gene>
    <name evidence="2" type="ORF">B7463_g642</name>
</gene>
<keyword evidence="3" id="KW-1185">Reference proteome</keyword>
<reference evidence="2 3" key="1">
    <citation type="submission" date="2018-05" db="EMBL/GenBank/DDBJ databases">
        <title>Draft genome sequence of Scytalidium lignicola DSM 105466, a ubiquitous saprotrophic fungus.</title>
        <authorList>
            <person name="Buettner E."/>
            <person name="Gebauer A.M."/>
            <person name="Hofrichter M."/>
            <person name="Liers C."/>
            <person name="Kellner H."/>
        </authorList>
    </citation>
    <scope>NUCLEOTIDE SEQUENCE [LARGE SCALE GENOMIC DNA]</scope>
    <source>
        <strain evidence="2 3">DSM 105466</strain>
    </source>
</reference>
<evidence type="ECO:0000256" key="1">
    <source>
        <dbReference type="SAM" id="MobiDB-lite"/>
    </source>
</evidence>
<evidence type="ECO:0000313" key="2">
    <source>
        <dbReference type="EMBL" id="RFU35687.1"/>
    </source>
</evidence>
<feature type="region of interest" description="Disordered" evidence="1">
    <location>
        <begin position="22"/>
        <end position="79"/>
    </location>
</feature>
<feature type="region of interest" description="Disordered" evidence="1">
    <location>
        <begin position="195"/>
        <end position="229"/>
    </location>
</feature>
<evidence type="ECO:0000313" key="3">
    <source>
        <dbReference type="Proteomes" id="UP000258309"/>
    </source>
</evidence>
<protein>
    <submittedName>
        <fullName evidence="2">Uncharacterized protein</fullName>
    </submittedName>
</protein>
<dbReference type="AlphaFoldDB" id="A0A3E2HQS4"/>
<dbReference type="Proteomes" id="UP000258309">
    <property type="component" value="Unassembled WGS sequence"/>
</dbReference>
<feature type="non-terminal residue" evidence="2">
    <location>
        <position position="298"/>
    </location>
</feature>
<feature type="compositionally biased region" description="Basic and acidic residues" evidence="1">
    <location>
        <begin position="248"/>
        <end position="257"/>
    </location>
</feature>
<name>A0A3E2HQS4_SCYLI</name>